<gene>
    <name evidence="1" type="ORF">F4820DRAFT_450572</name>
</gene>
<accession>A0ACB9YTV9</accession>
<evidence type="ECO:0000313" key="1">
    <source>
        <dbReference type="EMBL" id="KAI4862837.1"/>
    </source>
</evidence>
<comment type="caution">
    <text evidence="1">The sequence shown here is derived from an EMBL/GenBank/DDBJ whole genome shotgun (WGS) entry which is preliminary data.</text>
</comment>
<organism evidence="1 2">
    <name type="scientific">Hypoxylon rubiginosum</name>
    <dbReference type="NCBI Taxonomy" id="110542"/>
    <lineage>
        <taxon>Eukaryota</taxon>
        <taxon>Fungi</taxon>
        <taxon>Dikarya</taxon>
        <taxon>Ascomycota</taxon>
        <taxon>Pezizomycotina</taxon>
        <taxon>Sordariomycetes</taxon>
        <taxon>Xylariomycetidae</taxon>
        <taxon>Xylariales</taxon>
        <taxon>Hypoxylaceae</taxon>
        <taxon>Hypoxylon</taxon>
    </lineage>
</organism>
<proteinExistence type="predicted"/>
<evidence type="ECO:0000313" key="2">
    <source>
        <dbReference type="Proteomes" id="UP001497700"/>
    </source>
</evidence>
<dbReference type="Proteomes" id="UP001497700">
    <property type="component" value="Unassembled WGS sequence"/>
</dbReference>
<dbReference type="EMBL" id="MU393517">
    <property type="protein sequence ID" value="KAI4862837.1"/>
    <property type="molecule type" value="Genomic_DNA"/>
</dbReference>
<reference evidence="1 2" key="1">
    <citation type="journal article" date="2022" name="New Phytol.">
        <title>Ecological generalism drives hyperdiversity of secondary metabolite gene clusters in xylarialean endophytes.</title>
        <authorList>
            <person name="Franco M.E.E."/>
            <person name="Wisecaver J.H."/>
            <person name="Arnold A.E."/>
            <person name="Ju Y.M."/>
            <person name="Slot J.C."/>
            <person name="Ahrendt S."/>
            <person name="Moore L.P."/>
            <person name="Eastman K.E."/>
            <person name="Scott K."/>
            <person name="Konkel Z."/>
            <person name="Mondo S.J."/>
            <person name="Kuo A."/>
            <person name="Hayes R.D."/>
            <person name="Haridas S."/>
            <person name="Andreopoulos B."/>
            <person name="Riley R."/>
            <person name="LaButti K."/>
            <person name="Pangilinan J."/>
            <person name="Lipzen A."/>
            <person name="Amirebrahimi M."/>
            <person name="Yan J."/>
            <person name="Adam C."/>
            <person name="Keymanesh K."/>
            <person name="Ng V."/>
            <person name="Louie K."/>
            <person name="Northen T."/>
            <person name="Drula E."/>
            <person name="Henrissat B."/>
            <person name="Hsieh H.M."/>
            <person name="Youens-Clark K."/>
            <person name="Lutzoni F."/>
            <person name="Miadlikowska J."/>
            <person name="Eastwood D.C."/>
            <person name="Hamelin R.C."/>
            <person name="Grigoriev I.V."/>
            <person name="U'Ren J.M."/>
        </authorList>
    </citation>
    <scope>NUCLEOTIDE SEQUENCE [LARGE SCALE GENOMIC DNA]</scope>
    <source>
        <strain evidence="1 2">CBS 119005</strain>
    </source>
</reference>
<keyword evidence="2" id="KW-1185">Reference proteome</keyword>
<sequence>MLTQSPRKRKAGDEPADSPPTRRPRLQIPSSTPPPSPAIISARLIQTCFDSWLAALPAAMIGTLGGTSSVLQMPMQRADGRMLTWRKFAAELVNKISATNTPATTNDCWFVLGGEKDTAGYPIKKLSPRGSANKWPLHRIMFFLSEPGLLNYASSPEHTVAHRCGRGRYNFAIGIEVSCVNPHHLTLTSLQVNLNHNLCRRSCAAWCPHDPRCVYTNENGQYLPCRNAIPLQYPCKCPKSCFPKREIIKDETTTKQHVRIQEVEDGYSLLGDSKYC</sequence>
<name>A0ACB9YTV9_9PEZI</name>
<protein>
    <submittedName>
        <fullName evidence="1">Uncharacterized protein</fullName>
    </submittedName>
</protein>